<dbReference type="InterPro" id="IPR029058">
    <property type="entry name" value="AB_hydrolase_fold"/>
</dbReference>
<name>A0A5P1R7T6_9GAMM</name>
<dbReference type="Gene3D" id="3.40.50.1820">
    <property type="entry name" value="alpha/beta hydrolase"/>
    <property type="match status" value="1"/>
</dbReference>
<dbReference type="OrthoDB" id="9814831at2"/>
<dbReference type="PANTHER" id="PTHR35602">
    <property type="entry name" value="ESTERASE YQIA-RELATED"/>
    <property type="match status" value="1"/>
</dbReference>
<dbReference type="EMBL" id="CP043869">
    <property type="protein sequence ID" value="QEQ95657.1"/>
    <property type="molecule type" value="Genomic_DNA"/>
</dbReference>
<organism evidence="1 2">
    <name type="scientific">Neptunomonas concharum</name>
    <dbReference type="NCBI Taxonomy" id="1031538"/>
    <lineage>
        <taxon>Bacteria</taxon>
        <taxon>Pseudomonadati</taxon>
        <taxon>Pseudomonadota</taxon>
        <taxon>Gammaproteobacteria</taxon>
        <taxon>Oceanospirillales</taxon>
        <taxon>Oceanospirillaceae</taxon>
        <taxon>Neptunomonas</taxon>
    </lineage>
</organism>
<gene>
    <name evidence="1" type="ORF">F0U83_02460</name>
</gene>
<dbReference type="RefSeq" id="WP_138986361.1">
    <property type="nucleotide sequence ID" value="NZ_CP043869.1"/>
</dbReference>
<dbReference type="InterPro" id="IPR008886">
    <property type="entry name" value="UPF0227/Esterase_YqiA"/>
</dbReference>
<dbReference type="KEGG" id="ncu:F0U83_02460"/>
<reference evidence="1 2" key="1">
    <citation type="journal article" date="2019" name="Biochem. Eng. J.">
        <title>Metabolic engineering of the marine bacteria Neptunomonas concharum for the production of acetoin and meso-2,3-butanediol from acetate.</title>
        <authorList>
            <person name="Li W."/>
            <person name="Pu N."/>
            <person name="Liu C.-X."/>
            <person name="Yuan Q.-P."/>
            <person name="Li Z.-J."/>
        </authorList>
    </citation>
    <scope>NUCLEOTIDE SEQUENCE [LARGE SCALE GENOMIC DNA]</scope>
    <source>
        <strain evidence="1 2">JCM17730</strain>
    </source>
</reference>
<sequence>MTSPLFIYVHGFNSSPDSAKARLLGEFFKACHEQIDYRVPQLSHWPAKAMQQLKNLIEAYSHRPVILIGSSLGGFYSLWLTEHYANCRAVLVNPAIYPYRLLADWLGNNENIYTHETYELTREHLSQLEALAMDRLADPNRYLLLVQTADETLDYTEAVGFLAGAPQFVQSGGSHGFDQFEVLIPAILQFSQGKIALPDAIPLRSTIP</sequence>
<proteinExistence type="predicted"/>
<dbReference type="AlphaFoldDB" id="A0A5P1R7T6"/>
<dbReference type="Proteomes" id="UP000324760">
    <property type="component" value="Chromosome"/>
</dbReference>
<dbReference type="SUPFAM" id="SSF53474">
    <property type="entry name" value="alpha/beta-Hydrolases"/>
    <property type="match status" value="1"/>
</dbReference>
<accession>A0A5P1R7T6</accession>
<evidence type="ECO:0000313" key="1">
    <source>
        <dbReference type="EMBL" id="QEQ95657.1"/>
    </source>
</evidence>
<protein>
    <submittedName>
        <fullName evidence="1">Esterase</fullName>
    </submittedName>
</protein>
<keyword evidence="2" id="KW-1185">Reference proteome</keyword>
<evidence type="ECO:0000313" key="2">
    <source>
        <dbReference type="Proteomes" id="UP000324760"/>
    </source>
</evidence>
<dbReference type="PANTHER" id="PTHR35602:SF3">
    <property type="entry name" value="ESTERASE YQIA"/>
    <property type="match status" value="1"/>
</dbReference>
<dbReference type="Pfam" id="PF05728">
    <property type="entry name" value="UPF0227"/>
    <property type="match status" value="1"/>
</dbReference>